<protein>
    <submittedName>
        <fullName evidence="1">Uncharacterized protein</fullName>
    </submittedName>
</protein>
<gene>
    <name evidence="1" type="ORF">AURDEDRAFT_127381</name>
</gene>
<dbReference type="EMBL" id="JH687797">
    <property type="protein sequence ID" value="EJD41021.1"/>
    <property type="molecule type" value="Genomic_DNA"/>
</dbReference>
<accession>J0DD58</accession>
<sequence>MHGLAELGVAVVVAAGLGSLTRARVGVTIVASSVDQELSAKTRLDCGSELSRGAGSGGGGVMVISSAARQLVLHVSVFEEEIAGRFLGQDRDRERERWGGRGSAIHSISGKGHPDRGVLPQKYAPLCEGLGWTEKRGQSVQPSVVRGRPWYLECTTNKQPGLDERRMNWTLDLETGTPHDPAASREQTAMRVHERGRQMCIGNGIACRSQLLMSQASEIFDGLEFCCEEGKVHPENTRWTWTIHVGQVGVNNNAANPWGAWKLEP</sequence>
<reference evidence="2" key="1">
    <citation type="journal article" date="2012" name="Science">
        <title>The Paleozoic origin of enzymatic lignin decomposition reconstructed from 31 fungal genomes.</title>
        <authorList>
            <person name="Floudas D."/>
            <person name="Binder M."/>
            <person name="Riley R."/>
            <person name="Barry K."/>
            <person name="Blanchette R.A."/>
            <person name="Henrissat B."/>
            <person name="Martinez A.T."/>
            <person name="Otillar R."/>
            <person name="Spatafora J.W."/>
            <person name="Yadav J.S."/>
            <person name="Aerts A."/>
            <person name="Benoit I."/>
            <person name="Boyd A."/>
            <person name="Carlson A."/>
            <person name="Copeland A."/>
            <person name="Coutinho P.M."/>
            <person name="de Vries R.P."/>
            <person name="Ferreira P."/>
            <person name="Findley K."/>
            <person name="Foster B."/>
            <person name="Gaskell J."/>
            <person name="Glotzer D."/>
            <person name="Gorecki P."/>
            <person name="Heitman J."/>
            <person name="Hesse C."/>
            <person name="Hori C."/>
            <person name="Igarashi K."/>
            <person name="Jurgens J.A."/>
            <person name="Kallen N."/>
            <person name="Kersten P."/>
            <person name="Kohler A."/>
            <person name="Kuees U."/>
            <person name="Kumar T.K.A."/>
            <person name="Kuo A."/>
            <person name="LaButti K."/>
            <person name="Larrondo L.F."/>
            <person name="Lindquist E."/>
            <person name="Ling A."/>
            <person name="Lombard V."/>
            <person name="Lucas S."/>
            <person name="Lundell T."/>
            <person name="Martin R."/>
            <person name="McLaughlin D.J."/>
            <person name="Morgenstern I."/>
            <person name="Morin E."/>
            <person name="Murat C."/>
            <person name="Nagy L.G."/>
            <person name="Nolan M."/>
            <person name="Ohm R.A."/>
            <person name="Patyshakuliyeva A."/>
            <person name="Rokas A."/>
            <person name="Ruiz-Duenas F.J."/>
            <person name="Sabat G."/>
            <person name="Salamov A."/>
            <person name="Samejima M."/>
            <person name="Schmutz J."/>
            <person name="Slot J.C."/>
            <person name="St John F."/>
            <person name="Stenlid J."/>
            <person name="Sun H."/>
            <person name="Sun S."/>
            <person name="Syed K."/>
            <person name="Tsang A."/>
            <person name="Wiebenga A."/>
            <person name="Young D."/>
            <person name="Pisabarro A."/>
            <person name="Eastwood D.C."/>
            <person name="Martin F."/>
            <person name="Cullen D."/>
            <person name="Grigoriev I.V."/>
            <person name="Hibbett D.S."/>
        </authorList>
    </citation>
    <scope>NUCLEOTIDE SEQUENCE [LARGE SCALE GENOMIC DNA]</scope>
    <source>
        <strain evidence="2">TFB10046</strain>
    </source>
</reference>
<organism evidence="1 2">
    <name type="scientific">Auricularia subglabra (strain TFB-10046 / SS5)</name>
    <name type="common">White-rot fungus</name>
    <name type="synonym">Auricularia delicata (strain TFB10046)</name>
    <dbReference type="NCBI Taxonomy" id="717982"/>
    <lineage>
        <taxon>Eukaryota</taxon>
        <taxon>Fungi</taxon>
        <taxon>Dikarya</taxon>
        <taxon>Basidiomycota</taxon>
        <taxon>Agaricomycotina</taxon>
        <taxon>Agaricomycetes</taxon>
        <taxon>Auriculariales</taxon>
        <taxon>Auriculariaceae</taxon>
        <taxon>Auricularia</taxon>
    </lineage>
</organism>
<proteinExistence type="predicted"/>
<dbReference type="Proteomes" id="UP000006514">
    <property type="component" value="Unassembled WGS sequence"/>
</dbReference>
<dbReference type="AlphaFoldDB" id="J0DD58"/>
<name>J0DD58_AURST</name>
<evidence type="ECO:0000313" key="2">
    <source>
        <dbReference type="Proteomes" id="UP000006514"/>
    </source>
</evidence>
<evidence type="ECO:0000313" key="1">
    <source>
        <dbReference type="EMBL" id="EJD41021.1"/>
    </source>
</evidence>
<keyword evidence="2" id="KW-1185">Reference proteome</keyword>
<dbReference type="InParanoid" id="J0DD58"/>
<dbReference type="KEGG" id="adl:AURDEDRAFT_127381"/>